<sequence>MKKITLLFFTALVATFMWNSGYAQTACSQETLGGAEVEDGYGNLQLLIFANDLVIDADTAFTLNTIQFNVLVTPGVPVTGVQFYFYKNSASGNGPGLELGSTAVQAPTSITNVGTAFGFDLMQVSTDLAVPYTLVGSATESISWVGVTIEYSGASSYMEVVTALNTPNESYFLANGIWVPGSDPIDGFDQAADGVMSFFGNCDAIASCAGMPDAGIALVNPTMGGPGTSYTVSAQGYTVNAGMSFQWQSNTNGAGWVDEGAPTVEVLAYSATAPAQVGDLVEWRFSSTCTNSSETAISGVATFTTTEVEYCDVLFPSGVEPITYVNFAGIENTTSAATGGAPLEDFTAQIASVNLGEAYPIEIKGNTDGAFTTKIVAYIDWNQDGVFDNATGSNEMYLLPDIFSSTGEDGVSSIGSITVPTSAIMGNTTMRVMKRFNVVAAPCNITGYGQAEDYTVEVSDATTSIDENNLLAGTSLFPNPLNGNTFYVNAPKLNGENIEVRIVDLAGRQIFNNTLVVNNNKLTVSVNDALTSGMYLVTLKHAGEVHTYRLIKK</sequence>
<dbReference type="NCBIfam" id="TIGR04183">
    <property type="entry name" value="Por_Secre_tail"/>
    <property type="match status" value="1"/>
</dbReference>
<keyword evidence="1 2" id="KW-0732">Signal</keyword>
<dbReference type="AlphaFoldDB" id="A0A917GBT7"/>
<accession>A0A917GBT7</accession>
<gene>
    <name evidence="5" type="ORF">GCM10010976_03690</name>
</gene>
<evidence type="ECO:0000313" key="6">
    <source>
        <dbReference type="Proteomes" id="UP000625976"/>
    </source>
</evidence>
<feature type="domain" description="GEVED" evidence="4">
    <location>
        <begin position="375"/>
        <end position="456"/>
    </location>
</feature>
<evidence type="ECO:0000256" key="1">
    <source>
        <dbReference type="ARBA" id="ARBA00022729"/>
    </source>
</evidence>
<evidence type="ECO:0000259" key="4">
    <source>
        <dbReference type="Pfam" id="PF20009"/>
    </source>
</evidence>
<reference evidence="5" key="1">
    <citation type="journal article" date="2014" name="Int. J. Syst. Evol. Microbiol.">
        <title>Complete genome sequence of Corynebacterium casei LMG S-19264T (=DSM 44701T), isolated from a smear-ripened cheese.</title>
        <authorList>
            <consortium name="US DOE Joint Genome Institute (JGI-PGF)"/>
            <person name="Walter F."/>
            <person name="Albersmeier A."/>
            <person name="Kalinowski J."/>
            <person name="Ruckert C."/>
        </authorList>
    </citation>
    <scope>NUCLEOTIDE SEQUENCE</scope>
    <source>
        <strain evidence="5">CGMCC 1.12751</strain>
    </source>
</reference>
<dbReference type="InterPro" id="IPR026444">
    <property type="entry name" value="Secre_tail"/>
</dbReference>
<keyword evidence="6" id="KW-1185">Reference proteome</keyword>
<feature type="domain" description="Secretion system C-terminal sorting" evidence="3">
    <location>
        <begin position="476"/>
        <end position="548"/>
    </location>
</feature>
<evidence type="ECO:0000259" key="3">
    <source>
        <dbReference type="Pfam" id="PF18962"/>
    </source>
</evidence>
<dbReference type="Pfam" id="PF20009">
    <property type="entry name" value="GEVED"/>
    <property type="match status" value="1"/>
</dbReference>
<dbReference type="InterPro" id="IPR045474">
    <property type="entry name" value="GEVED"/>
</dbReference>
<comment type="caution">
    <text evidence="5">The sequence shown here is derived from an EMBL/GenBank/DDBJ whole genome shotgun (WGS) entry which is preliminary data.</text>
</comment>
<dbReference type="Proteomes" id="UP000625976">
    <property type="component" value="Unassembled WGS sequence"/>
</dbReference>
<evidence type="ECO:0008006" key="7">
    <source>
        <dbReference type="Google" id="ProtNLM"/>
    </source>
</evidence>
<dbReference type="EMBL" id="BMFQ01000001">
    <property type="protein sequence ID" value="GGG35267.1"/>
    <property type="molecule type" value="Genomic_DNA"/>
</dbReference>
<feature type="signal peptide" evidence="2">
    <location>
        <begin position="1"/>
        <end position="25"/>
    </location>
</feature>
<proteinExistence type="predicted"/>
<evidence type="ECO:0000313" key="5">
    <source>
        <dbReference type="EMBL" id="GGG35267.1"/>
    </source>
</evidence>
<protein>
    <recommendedName>
        <fullName evidence="7">T9SS type A sorting domain-containing protein</fullName>
    </recommendedName>
</protein>
<evidence type="ECO:0000256" key="2">
    <source>
        <dbReference type="SAM" id="SignalP"/>
    </source>
</evidence>
<reference evidence="5" key="2">
    <citation type="submission" date="2020-09" db="EMBL/GenBank/DDBJ databases">
        <authorList>
            <person name="Sun Q."/>
            <person name="Zhou Y."/>
        </authorList>
    </citation>
    <scope>NUCLEOTIDE SEQUENCE</scope>
    <source>
        <strain evidence="5">CGMCC 1.12751</strain>
    </source>
</reference>
<feature type="chain" id="PRO_5036734692" description="T9SS type A sorting domain-containing protein" evidence="2">
    <location>
        <begin position="26"/>
        <end position="553"/>
    </location>
</feature>
<name>A0A917GBT7_9FLAO</name>
<dbReference type="Pfam" id="PF18962">
    <property type="entry name" value="Por_Secre_tail"/>
    <property type="match status" value="1"/>
</dbReference>
<dbReference type="RefSeq" id="WP_188461287.1">
    <property type="nucleotide sequence ID" value="NZ_BMFQ01000001.1"/>
</dbReference>
<organism evidence="5 6">
    <name type="scientific">Bizionia arctica</name>
    <dbReference type="NCBI Taxonomy" id="1495645"/>
    <lineage>
        <taxon>Bacteria</taxon>
        <taxon>Pseudomonadati</taxon>
        <taxon>Bacteroidota</taxon>
        <taxon>Flavobacteriia</taxon>
        <taxon>Flavobacteriales</taxon>
        <taxon>Flavobacteriaceae</taxon>
        <taxon>Bizionia</taxon>
    </lineage>
</organism>